<dbReference type="Proteomes" id="UP000242942">
    <property type="component" value="Unassembled WGS sequence"/>
</dbReference>
<dbReference type="AlphaFoldDB" id="A0A1D3JC86"/>
<keyword evidence="1" id="KW-0472">Membrane</keyword>
<dbReference type="OrthoDB" id="388049at2759"/>
<proteinExistence type="predicted"/>
<reference evidence="2 3" key="1">
    <citation type="submission" date="2016-06" db="EMBL/GenBank/DDBJ databases">
        <authorList>
            <consortium name="Pathogen Informatics"/>
        </authorList>
    </citation>
    <scope>NUCLEOTIDE SEQUENCE [LARGE SCALE GENOMIC DNA]</scope>
    <source>
        <strain evidence="2">PocGH01</strain>
    </source>
</reference>
<evidence type="ECO:0000313" key="3">
    <source>
        <dbReference type="Proteomes" id="UP000242942"/>
    </source>
</evidence>
<dbReference type="VEuPathDB" id="PlasmoDB:PocGH01_00105900"/>
<name>A0A1D3JC86_PLAOA</name>
<dbReference type="VEuPathDB" id="PlasmoDB:POWCR01_000031900"/>
<gene>
    <name evidence="2" type="primary">PocGH01_00105900</name>
    <name evidence="2" type="ORF">POCGH01_00105900</name>
</gene>
<keyword evidence="1" id="KW-0812">Transmembrane</keyword>
<sequence length="366" mass="44033">MLTLKHNLNNSLSLYFYYIYISLCLFNSQTEALKKLDSFNFDFMLNNSVIRCDNCKLCDEKSDLVKNEHWFKIFCYQFVRNVQTLYEIINSRHDLRERRCNTLNYWIHDRVTNFYNKSGIKVQNVDIISELLKVWEHMKSSKYEKQTYICELHKSEQSKNLEEMKRKKIMFDYCENYNTLKSLLTKPYYSNCNIYYDYFRDSVHEFSKIAKVHNEQCFSINNCFRFCKNYDPEDLLNNSKCKVVEISKDKKEYIQKEECEASKVEAVSQAISKTKEVKISEFTFSDNRAIILILLSLWGVFLTFLFLYKMTPFRSWISNKIGKRKIMRDHFNEQSDDETLNADYECMDKNMQNAGYNISYNTEWNT</sequence>
<evidence type="ECO:0000313" key="2">
    <source>
        <dbReference type="EMBL" id="SBT83260.1"/>
    </source>
</evidence>
<dbReference type="InterPro" id="IPR008780">
    <property type="entry name" value="Plasmodium_Vir"/>
</dbReference>
<organism evidence="2 3">
    <name type="scientific">Plasmodium ovale</name>
    <name type="common">malaria parasite P. ovale</name>
    <dbReference type="NCBI Taxonomy" id="36330"/>
    <lineage>
        <taxon>Eukaryota</taxon>
        <taxon>Sar</taxon>
        <taxon>Alveolata</taxon>
        <taxon>Apicomplexa</taxon>
        <taxon>Aconoidasida</taxon>
        <taxon>Haemosporida</taxon>
        <taxon>Plasmodiidae</taxon>
        <taxon>Plasmodium</taxon>
        <taxon>Plasmodium (Plasmodium)</taxon>
    </lineage>
</organism>
<keyword evidence="1" id="KW-1133">Transmembrane helix</keyword>
<dbReference type="Pfam" id="PF05795">
    <property type="entry name" value="Plasmodium_Vir"/>
    <property type="match status" value="2"/>
</dbReference>
<keyword evidence="3" id="KW-1185">Reference proteome</keyword>
<evidence type="ECO:0000256" key="1">
    <source>
        <dbReference type="SAM" id="Phobius"/>
    </source>
</evidence>
<protein>
    <submittedName>
        <fullName evidence="2">PIR protein</fullName>
    </submittedName>
</protein>
<dbReference type="EMBL" id="FLRI01000073">
    <property type="protein sequence ID" value="SBT83260.1"/>
    <property type="molecule type" value="Genomic_DNA"/>
</dbReference>
<accession>A0A1D3JC86</accession>
<feature type="transmembrane region" description="Helical" evidence="1">
    <location>
        <begin position="289"/>
        <end position="308"/>
    </location>
</feature>